<dbReference type="Proteomes" id="UP000789860">
    <property type="component" value="Unassembled WGS sequence"/>
</dbReference>
<accession>A0ACA9LHW7</accession>
<reference evidence="1" key="1">
    <citation type="submission" date="2021-06" db="EMBL/GenBank/DDBJ databases">
        <authorList>
            <person name="Kallberg Y."/>
            <person name="Tangrot J."/>
            <person name="Rosling A."/>
        </authorList>
    </citation>
    <scope>NUCLEOTIDE SEQUENCE</scope>
    <source>
        <strain evidence="1">AU212A</strain>
    </source>
</reference>
<sequence>ESSDEEEEVSSSESESSSESSESSVSESESSEESESDDESETDDSNVPLTKRKKERKIAEKLADERDLGGTRFEESEGEFWKTPVKDILIPERNFRKSKKYPNPRETFIDSTTHELAHASEEVRFHPDFNPYSTEFEEECEEYGKNYHPRCLELKKEKEISPLLFAKVEQLESDLSLVKAFNKDLQKEIMAMKSNGKAKNREGKKAFSL</sequence>
<gene>
    <name evidence="1" type="ORF">SCALOS_LOCUS4428</name>
</gene>
<dbReference type="EMBL" id="CAJVPM010005989">
    <property type="protein sequence ID" value="CAG8530245.1"/>
    <property type="molecule type" value="Genomic_DNA"/>
</dbReference>
<organism evidence="1 2">
    <name type="scientific">Scutellospora calospora</name>
    <dbReference type="NCBI Taxonomy" id="85575"/>
    <lineage>
        <taxon>Eukaryota</taxon>
        <taxon>Fungi</taxon>
        <taxon>Fungi incertae sedis</taxon>
        <taxon>Mucoromycota</taxon>
        <taxon>Glomeromycotina</taxon>
        <taxon>Glomeromycetes</taxon>
        <taxon>Diversisporales</taxon>
        <taxon>Gigasporaceae</taxon>
        <taxon>Scutellospora</taxon>
    </lineage>
</organism>
<evidence type="ECO:0000313" key="2">
    <source>
        <dbReference type="Proteomes" id="UP000789860"/>
    </source>
</evidence>
<keyword evidence="2" id="KW-1185">Reference proteome</keyword>
<evidence type="ECO:0000313" key="1">
    <source>
        <dbReference type="EMBL" id="CAG8530245.1"/>
    </source>
</evidence>
<proteinExistence type="predicted"/>
<protein>
    <submittedName>
        <fullName evidence="1">694_t:CDS:1</fullName>
    </submittedName>
</protein>
<feature type="non-terminal residue" evidence="1">
    <location>
        <position position="1"/>
    </location>
</feature>
<comment type="caution">
    <text evidence="1">The sequence shown here is derived from an EMBL/GenBank/DDBJ whole genome shotgun (WGS) entry which is preliminary data.</text>
</comment>
<name>A0ACA9LHW7_9GLOM</name>